<accession>A0A1I2KEW1</accession>
<dbReference type="AlphaFoldDB" id="A0A1I2KEW1"/>
<feature type="domain" description="DUF4395" evidence="2">
    <location>
        <begin position="18"/>
        <end position="148"/>
    </location>
</feature>
<dbReference type="OrthoDB" id="345402at2"/>
<name>A0A1I2KEW1_9ACTN</name>
<gene>
    <name evidence="3" type="ORF">SAMN05421541_116111</name>
</gene>
<keyword evidence="1" id="KW-1133">Transmembrane helix</keyword>
<dbReference type="Pfam" id="PF14340">
    <property type="entry name" value="DUF4395"/>
    <property type="match status" value="1"/>
</dbReference>
<evidence type="ECO:0000256" key="1">
    <source>
        <dbReference type="SAM" id="Phobius"/>
    </source>
</evidence>
<organism evidence="3 4">
    <name type="scientific">Actinoplanes philippinensis</name>
    <dbReference type="NCBI Taxonomy" id="35752"/>
    <lineage>
        <taxon>Bacteria</taxon>
        <taxon>Bacillati</taxon>
        <taxon>Actinomycetota</taxon>
        <taxon>Actinomycetes</taxon>
        <taxon>Micromonosporales</taxon>
        <taxon>Micromonosporaceae</taxon>
        <taxon>Actinoplanes</taxon>
    </lineage>
</organism>
<evidence type="ECO:0000259" key="2">
    <source>
        <dbReference type="Pfam" id="PF14340"/>
    </source>
</evidence>
<protein>
    <recommendedName>
        <fullName evidence="2">DUF4395 domain-containing protein</fullName>
    </recommendedName>
</protein>
<evidence type="ECO:0000313" key="3">
    <source>
        <dbReference type="EMBL" id="SFF64770.1"/>
    </source>
</evidence>
<dbReference type="EMBL" id="FONV01000016">
    <property type="protein sequence ID" value="SFF64770.1"/>
    <property type="molecule type" value="Genomic_DNA"/>
</dbReference>
<evidence type="ECO:0000313" key="4">
    <source>
        <dbReference type="Proteomes" id="UP000199645"/>
    </source>
</evidence>
<keyword evidence="4" id="KW-1185">Reference proteome</keyword>
<dbReference type="STRING" id="35752.SAMN05421541_116111"/>
<feature type="transmembrane region" description="Helical" evidence="1">
    <location>
        <begin position="117"/>
        <end position="138"/>
    </location>
</feature>
<proteinExistence type="predicted"/>
<keyword evidence="1" id="KW-0472">Membrane</keyword>
<dbReference type="InterPro" id="IPR025508">
    <property type="entry name" value="DUF4395"/>
</dbReference>
<dbReference type="RefSeq" id="WP_093620549.1">
    <property type="nucleotide sequence ID" value="NZ_BOMT01000086.1"/>
</dbReference>
<reference evidence="3 4" key="1">
    <citation type="submission" date="2016-10" db="EMBL/GenBank/DDBJ databases">
        <authorList>
            <person name="de Groot N.N."/>
        </authorList>
    </citation>
    <scope>NUCLEOTIDE SEQUENCE [LARGE SCALE GENOMIC DNA]</scope>
    <source>
        <strain evidence="3 4">DSM 43019</strain>
    </source>
</reference>
<feature type="transmembrane region" description="Helical" evidence="1">
    <location>
        <begin position="92"/>
        <end position="111"/>
    </location>
</feature>
<sequence length="176" mass="18479">MNNGQKKVRRLFDFPDPVNEVSARLVAAGVGAMCLVSIAFDLPWLSAVIAYGFVARVLTGPTLSPLGQLVTRVITPRLRLPAKLVPGPPKRFAQGIGAALSVSAAVLALGFDKRPAAYVLLGAVAAAATLEAVFAYCLGCRIFAVLMRLGVIPEATCERCGDIWSRPRDLTAGSGS</sequence>
<keyword evidence="1" id="KW-0812">Transmembrane</keyword>
<dbReference type="Proteomes" id="UP000199645">
    <property type="component" value="Unassembled WGS sequence"/>
</dbReference>